<organism evidence="1 2">
    <name type="scientific">Streptomyces graminofaciens</name>
    <dbReference type="NCBI Taxonomy" id="68212"/>
    <lineage>
        <taxon>Bacteria</taxon>
        <taxon>Bacillati</taxon>
        <taxon>Actinomycetota</taxon>
        <taxon>Actinomycetes</taxon>
        <taxon>Kitasatosporales</taxon>
        <taxon>Streptomycetaceae</taxon>
        <taxon>Streptomyces</taxon>
    </lineage>
</organism>
<name>A0ABN5VXB3_9ACTN</name>
<evidence type="ECO:0000313" key="2">
    <source>
        <dbReference type="Proteomes" id="UP001321542"/>
    </source>
</evidence>
<dbReference type="EMBL" id="AP018448">
    <property type="protein sequence ID" value="BBC36587.1"/>
    <property type="molecule type" value="Genomic_DNA"/>
</dbReference>
<dbReference type="Proteomes" id="UP001321542">
    <property type="component" value="Chromosome"/>
</dbReference>
<protein>
    <submittedName>
        <fullName evidence="1">Uncharacterized protein</fullName>
    </submittedName>
</protein>
<proteinExistence type="predicted"/>
<evidence type="ECO:0000313" key="1">
    <source>
        <dbReference type="EMBL" id="BBC36587.1"/>
    </source>
</evidence>
<keyword evidence="2" id="KW-1185">Reference proteome</keyword>
<reference evidence="1 2" key="1">
    <citation type="journal article" date="2010" name="ChemBioChem">
        <title>Cloning and characterization of the biosynthetic gene cluster of 16-membered macrolide antibiotic FD-891: involvement of a dual functional cytochrome P450 monooxygenase catalyzing epoxidation and hydroxylation.</title>
        <authorList>
            <person name="Kudo F."/>
            <person name="Motegi A."/>
            <person name="Mizoue K."/>
            <person name="Eguchi T."/>
        </authorList>
    </citation>
    <scope>NUCLEOTIDE SEQUENCE [LARGE SCALE GENOMIC DNA]</scope>
    <source>
        <strain evidence="1 2">A-8890</strain>
    </source>
</reference>
<accession>A0ABN5VXB3</accession>
<reference evidence="1 2" key="2">
    <citation type="journal article" date="2023" name="ChemBioChem">
        <title>Acyltransferase Domain Exchange between Two Independent Type I Polyketide Synthases in the Same Producer Strain of Macrolide Antibiotics.</title>
        <authorList>
            <person name="Kudo F."/>
            <person name="Kishikawa K."/>
            <person name="Tsuboi K."/>
            <person name="Kido T."/>
            <person name="Usui T."/>
            <person name="Hashimoto J."/>
            <person name="Shin-Ya K."/>
            <person name="Miyanaga A."/>
            <person name="Eguchi T."/>
        </authorList>
    </citation>
    <scope>NUCLEOTIDE SEQUENCE [LARGE SCALE GENOMIC DNA]</scope>
    <source>
        <strain evidence="1 2">A-8890</strain>
    </source>
</reference>
<gene>
    <name evidence="1" type="ORF">SGFS_078810</name>
</gene>
<sequence>MSEPCSRIRVRVWEGIAVGIGYKTSWLAVPGGDSEQVADALGLLTRVTMDWEAGTQAAYRRGVFVASPVDGWTLAHGRVHLPVGVEDSGPSLLSWLRSLGQRLGDFQYFRTDRICEYHAWARVEAGQVVRAYCYDGDVPLRLGEPTEIERQLGVGIRGAEEGRASWNESDWDDWYAAMPSERHVMAIARHWGICPLDIPEAPPAGDGIYGIPAGAE</sequence>